<accession>A0A0D9W975</accession>
<organism evidence="2 3">
    <name type="scientific">Leersia perrieri</name>
    <dbReference type="NCBI Taxonomy" id="77586"/>
    <lineage>
        <taxon>Eukaryota</taxon>
        <taxon>Viridiplantae</taxon>
        <taxon>Streptophyta</taxon>
        <taxon>Embryophyta</taxon>
        <taxon>Tracheophyta</taxon>
        <taxon>Spermatophyta</taxon>
        <taxon>Magnoliopsida</taxon>
        <taxon>Liliopsida</taxon>
        <taxon>Poales</taxon>
        <taxon>Poaceae</taxon>
        <taxon>BOP clade</taxon>
        <taxon>Oryzoideae</taxon>
        <taxon>Oryzeae</taxon>
        <taxon>Oryzinae</taxon>
        <taxon>Leersia</taxon>
    </lineage>
</organism>
<evidence type="ECO:0000313" key="3">
    <source>
        <dbReference type="Proteomes" id="UP000032180"/>
    </source>
</evidence>
<dbReference type="AlphaFoldDB" id="A0A0D9W975"/>
<evidence type="ECO:0000256" key="1">
    <source>
        <dbReference type="SAM" id="MobiDB-lite"/>
    </source>
</evidence>
<proteinExistence type="predicted"/>
<evidence type="ECO:0000313" key="2">
    <source>
        <dbReference type="EnsemblPlants" id="LPERR04G20270.1"/>
    </source>
</evidence>
<dbReference type="Proteomes" id="UP000032180">
    <property type="component" value="Chromosome 4"/>
</dbReference>
<name>A0A0D9W975_9ORYZ</name>
<dbReference type="Gramene" id="LPERR04G20270.1">
    <property type="protein sequence ID" value="LPERR04G20270.1"/>
    <property type="gene ID" value="LPERR04G20270"/>
</dbReference>
<sequence length="147" mass="16416">MVCPSANTLRLVVEERLQKRVYAGKVFVVGSQRGKDDVVGAIDGEELPDDEKFKEWKGKAEAIVELREAQQEAIMKEKGFVEAFRDSTYDDDDMLFEDQVFESILAGSDDRYPPKGVVEVPLPLNPPGKNPVQSWTRDDGVLASQPC</sequence>
<reference evidence="2" key="3">
    <citation type="submission" date="2015-04" db="UniProtKB">
        <authorList>
            <consortium name="EnsemblPlants"/>
        </authorList>
    </citation>
    <scope>IDENTIFICATION</scope>
</reference>
<reference evidence="3" key="2">
    <citation type="submission" date="2013-12" db="EMBL/GenBank/DDBJ databases">
        <authorList>
            <person name="Yu Y."/>
            <person name="Lee S."/>
            <person name="de Baynast K."/>
            <person name="Wissotski M."/>
            <person name="Liu L."/>
            <person name="Talag J."/>
            <person name="Goicoechea J."/>
            <person name="Angelova A."/>
            <person name="Jetty R."/>
            <person name="Kudrna D."/>
            <person name="Golser W."/>
            <person name="Rivera L."/>
            <person name="Zhang J."/>
            <person name="Wing R."/>
        </authorList>
    </citation>
    <scope>NUCLEOTIDE SEQUENCE</scope>
</reference>
<feature type="region of interest" description="Disordered" evidence="1">
    <location>
        <begin position="107"/>
        <end position="147"/>
    </location>
</feature>
<protein>
    <submittedName>
        <fullName evidence="2">Uncharacterized protein</fullName>
    </submittedName>
</protein>
<keyword evidence="3" id="KW-1185">Reference proteome</keyword>
<dbReference type="EnsemblPlants" id="LPERR04G20270.1">
    <property type="protein sequence ID" value="LPERR04G20270.1"/>
    <property type="gene ID" value="LPERR04G20270"/>
</dbReference>
<dbReference type="HOGENOM" id="CLU_1770730_0_0_1"/>
<reference evidence="2 3" key="1">
    <citation type="submission" date="2012-08" db="EMBL/GenBank/DDBJ databases">
        <title>Oryza genome evolution.</title>
        <authorList>
            <person name="Wing R.A."/>
        </authorList>
    </citation>
    <scope>NUCLEOTIDE SEQUENCE</scope>
</reference>